<dbReference type="FunCoup" id="A0A371RIZ1">
    <property type="interactions" value="105"/>
</dbReference>
<dbReference type="GO" id="GO:0046872">
    <property type="term" value="F:metal ion binding"/>
    <property type="evidence" value="ECO:0007669"/>
    <property type="project" value="UniProtKB-KW"/>
</dbReference>
<dbReference type="AlphaFoldDB" id="A0A371RIZ1"/>
<evidence type="ECO:0000256" key="9">
    <source>
        <dbReference type="ARBA" id="ARBA00022801"/>
    </source>
</evidence>
<keyword evidence="13 19" id="KW-0464">Manganese</keyword>
<dbReference type="EMBL" id="QUQO01000001">
    <property type="protein sequence ID" value="RFB05410.1"/>
    <property type="molecule type" value="Genomic_DNA"/>
</dbReference>
<evidence type="ECO:0000256" key="3">
    <source>
        <dbReference type="ARBA" id="ARBA00020352"/>
    </source>
</evidence>
<evidence type="ECO:0000256" key="16">
    <source>
        <dbReference type="ARBA" id="ARBA00049244"/>
    </source>
</evidence>
<dbReference type="InParanoid" id="A0A371RIZ1"/>
<comment type="caution">
    <text evidence="23">The sequence shown here is derived from an EMBL/GenBank/DDBJ whole genome shotgun (WGS) entry which is preliminary data.</text>
</comment>
<evidence type="ECO:0000256" key="19">
    <source>
        <dbReference type="PIRSR" id="PIRSR606309-3"/>
    </source>
</evidence>
<feature type="binding site" evidence="19">
    <location>
        <position position="7"/>
    </location>
    <ligand>
        <name>a divalent metal cation</name>
        <dbReference type="ChEBI" id="CHEBI:60240"/>
        <label>1</label>
        <note>catalytic</note>
    </ligand>
</feature>
<comment type="cofactor">
    <cofactor evidence="19">
        <name>Mg(2+)</name>
        <dbReference type="ChEBI" id="CHEBI:18420"/>
    </cofactor>
    <cofactor evidence="19">
        <name>Mn(2+)</name>
        <dbReference type="ChEBI" id="CHEBI:29035"/>
    </cofactor>
    <text evidence="19">Binds 2 divalent metal cations. Magnesium or manganese.</text>
</comment>
<evidence type="ECO:0000256" key="7">
    <source>
        <dbReference type="ARBA" id="ARBA00022722"/>
    </source>
</evidence>
<keyword evidence="8 19" id="KW-0479">Metal-binding</keyword>
<feature type="binding site" evidence="18">
    <location>
        <position position="9"/>
    </location>
    <ligand>
        <name>substrate</name>
    </ligand>
</feature>
<dbReference type="EC" id="2.7.7.7" evidence="2 20"/>
<feature type="binding site" evidence="18">
    <location>
        <position position="52"/>
    </location>
    <ligand>
        <name>substrate</name>
    </ligand>
</feature>
<reference evidence="23 24" key="1">
    <citation type="submission" date="2018-08" db="EMBL/GenBank/DDBJ databases">
        <title>Parvularcula sp. SM1705, isolated from surface water of the South Sea China.</title>
        <authorList>
            <person name="Sun L."/>
        </authorList>
    </citation>
    <scope>NUCLEOTIDE SEQUENCE [LARGE SCALE GENOMIC DNA]</scope>
    <source>
        <strain evidence="23 24">SM1705</strain>
    </source>
</reference>
<comment type="function">
    <text evidence="14 20">DNA polymerase III is a complex, multichain enzyme responsible for most of the replicative synthesis in bacteria. The epsilon subunit contain the editing function and is a proofreading 3'-5' exonuclease.</text>
</comment>
<dbReference type="PANTHER" id="PTHR30231:SF41">
    <property type="entry name" value="DNA POLYMERASE III SUBUNIT EPSILON"/>
    <property type="match status" value="1"/>
</dbReference>
<keyword evidence="12 20" id="KW-0239">DNA-directed DNA polymerase</keyword>
<keyword evidence="7 20" id="KW-0540">Nuclease</keyword>
<dbReference type="Pfam" id="PF00929">
    <property type="entry name" value="RNase_T"/>
    <property type="match status" value="1"/>
</dbReference>
<feature type="active site" description="Proton acceptor" evidence="17">
    <location>
        <position position="156"/>
    </location>
</feature>
<dbReference type="GO" id="GO:0008408">
    <property type="term" value="F:3'-5' exonuclease activity"/>
    <property type="evidence" value="ECO:0007669"/>
    <property type="project" value="TreeGrafter"/>
</dbReference>
<dbReference type="Gene3D" id="3.30.420.10">
    <property type="entry name" value="Ribonuclease H-like superfamily/Ribonuclease H"/>
    <property type="match status" value="1"/>
</dbReference>
<evidence type="ECO:0000256" key="20">
    <source>
        <dbReference type="RuleBase" id="RU364087"/>
    </source>
</evidence>
<evidence type="ECO:0000256" key="11">
    <source>
        <dbReference type="ARBA" id="ARBA00022842"/>
    </source>
</evidence>
<evidence type="ECO:0000256" key="17">
    <source>
        <dbReference type="PIRSR" id="PIRSR606309-1"/>
    </source>
</evidence>
<comment type="subunit">
    <text evidence="15 20">DNA polymerase III contains a core (composed of alpha, epsilon and theta chains) that associates with a tau subunit. This core dimerizes to form the POLIII' complex. PolIII' associates with the gamma complex (composed of gamma, delta, delta', psi and chi chains) and with the beta chain to form the complete DNA polymerase III complex.</text>
</comment>
<name>A0A371RIZ1_9PROT</name>
<dbReference type="InterPro" id="IPR006309">
    <property type="entry name" value="DnaQ_proteo"/>
</dbReference>
<evidence type="ECO:0000256" key="1">
    <source>
        <dbReference type="ARBA" id="ARBA00001936"/>
    </source>
</evidence>
<evidence type="ECO:0000256" key="18">
    <source>
        <dbReference type="PIRSR" id="PIRSR606309-2"/>
    </source>
</evidence>
<dbReference type="SMART" id="SM00479">
    <property type="entry name" value="EXOIII"/>
    <property type="match status" value="1"/>
</dbReference>
<evidence type="ECO:0000256" key="8">
    <source>
        <dbReference type="ARBA" id="ARBA00022723"/>
    </source>
</evidence>
<evidence type="ECO:0000256" key="5">
    <source>
        <dbReference type="ARBA" id="ARBA00022695"/>
    </source>
</evidence>
<evidence type="ECO:0000256" key="2">
    <source>
        <dbReference type="ARBA" id="ARBA00012417"/>
    </source>
</evidence>
<evidence type="ECO:0000256" key="15">
    <source>
        <dbReference type="ARBA" id="ARBA00026073"/>
    </source>
</evidence>
<keyword evidence="10 20" id="KW-0269">Exonuclease</keyword>
<dbReference type="InterPro" id="IPR006054">
    <property type="entry name" value="DnaQ"/>
</dbReference>
<dbReference type="RefSeq" id="WP_116392042.1">
    <property type="nucleotide sequence ID" value="NZ_QUQO01000001.1"/>
</dbReference>
<dbReference type="FunFam" id="3.30.420.10:FF:000012">
    <property type="entry name" value="DNA polymerase III subunit epsilon"/>
    <property type="match status" value="1"/>
</dbReference>
<feature type="binding site" evidence="18">
    <location>
        <position position="7"/>
    </location>
    <ligand>
        <name>substrate</name>
    </ligand>
</feature>
<dbReference type="GO" id="GO:0005829">
    <property type="term" value="C:cytosol"/>
    <property type="evidence" value="ECO:0007669"/>
    <property type="project" value="TreeGrafter"/>
</dbReference>
<keyword evidence="4 20" id="KW-0808">Transferase</keyword>
<evidence type="ECO:0000313" key="24">
    <source>
        <dbReference type="Proteomes" id="UP000264589"/>
    </source>
</evidence>
<feature type="binding site" evidence="18">
    <location>
        <position position="161"/>
    </location>
    <ligand>
        <name>substrate</name>
    </ligand>
</feature>
<dbReference type="NCBIfam" id="TIGR01406">
    <property type="entry name" value="dnaQ_proteo"/>
    <property type="match status" value="1"/>
</dbReference>
<evidence type="ECO:0000259" key="22">
    <source>
        <dbReference type="SMART" id="SM00479"/>
    </source>
</evidence>
<dbReference type="SUPFAM" id="SSF53098">
    <property type="entry name" value="Ribonuclease H-like"/>
    <property type="match status" value="1"/>
</dbReference>
<evidence type="ECO:0000256" key="12">
    <source>
        <dbReference type="ARBA" id="ARBA00022932"/>
    </source>
</evidence>
<dbReference type="GO" id="GO:0045004">
    <property type="term" value="P:DNA replication proofreading"/>
    <property type="evidence" value="ECO:0007669"/>
    <property type="project" value="TreeGrafter"/>
</dbReference>
<protein>
    <recommendedName>
        <fullName evidence="3 20">DNA polymerase III subunit epsilon</fullName>
        <ecNumber evidence="2 20">2.7.7.7</ecNumber>
    </recommendedName>
</protein>
<dbReference type="InterPro" id="IPR013520">
    <property type="entry name" value="Ribonucl_H"/>
</dbReference>
<evidence type="ECO:0000256" key="14">
    <source>
        <dbReference type="ARBA" id="ARBA00025483"/>
    </source>
</evidence>
<feature type="binding site" evidence="19">
    <location>
        <position position="9"/>
    </location>
    <ligand>
        <name>a divalent metal cation</name>
        <dbReference type="ChEBI" id="CHEBI:60240"/>
        <label>1</label>
        <note>catalytic</note>
    </ligand>
</feature>
<keyword evidence="11 19" id="KW-0460">Magnesium</keyword>
<feature type="binding site" evidence="18">
    <location>
        <position position="57"/>
    </location>
    <ligand>
        <name>substrate</name>
    </ligand>
</feature>
<dbReference type="GO" id="GO:0003677">
    <property type="term" value="F:DNA binding"/>
    <property type="evidence" value="ECO:0007669"/>
    <property type="project" value="InterPro"/>
</dbReference>
<evidence type="ECO:0000256" key="4">
    <source>
        <dbReference type="ARBA" id="ARBA00022679"/>
    </source>
</evidence>
<keyword evidence="6 20" id="KW-0235">DNA replication</keyword>
<dbReference type="NCBIfam" id="NF004316">
    <property type="entry name" value="PRK05711.1"/>
    <property type="match status" value="1"/>
</dbReference>
<feature type="region of interest" description="Disordered" evidence="21">
    <location>
        <begin position="180"/>
        <end position="215"/>
    </location>
</feature>
<keyword evidence="9 20" id="KW-0378">Hydrolase</keyword>
<evidence type="ECO:0000256" key="10">
    <source>
        <dbReference type="ARBA" id="ARBA00022839"/>
    </source>
</evidence>
<accession>A0A371RIZ1</accession>
<comment type="catalytic activity">
    <reaction evidence="16 20">
        <text>DNA(n) + a 2'-deoxyribonucleoside 5'-triphosphate = DNA(n+1) + diphosphate</text>
        <dbReference type="Rhea" id="RHEA:22508"/>
        <dbReference type="Rhea" id="RHEA-COMP:17339"/>
        <dbReference type="Rhea" id="RHEA-COMP:17340"/>
        <dbReference type="ChEBI" id="CHEBI:33019"/>
        <dbReference type="ChEBI" id="CHEBI:61560"/>
        <dbReference type="ChEBI" id="CHEBI:173112"/>
        <dbReference type="EC" id="2.7.7.7"/>
    </reaction>
</comment>
<organism evidence="23 24">
    <name type="scientific">Parvularcula marina</name>
    <dbReference type="NCBI Taxonomy" id="2292771"/>
    <lineage>
        <taxon>Bacteria</taxon>
        <taxon>Pseudomonadati</taxon>
        <taxon>Pseudomonadota</taxon>
        <taxon>Alphaproteobacteria</taxon>
        <taxon>Parvularculales</taxon>
        <taxon>Parvularculaceae</taxon>
        <taxon>Parvularcula</taxon>
    </lineage>
</organism>
<evidence type="ECO:0000256" key="13">
    <source>
        <dbReference type="ARBA" id="ARBA00023211"/>
    </source>
</evidence>
<feature type="domain" description="Exonuclease" evidence="22">
    <location>
        <begin position="2"/>
        <end position="178"/>
    </location>
</feature>
<dbReference type="GO" id="GO:0003887">
    <property type="term" value="F:DNA-directed DNA polymerase activity"/>
    <property type="evidence" value="ECO:0007669"/>
    <property type="project" value="UniProtKB-KW"/>
</dbReference>
<keyword evidence="24" id="KW-1185">Reference proteome</keyword>
<sequence>MRQIIFDTETTGFEPHKGHRLVEIGAVEMVNGALTGKKFHVYINPERDMPKEAYAVHKLSSEFLADKPVFSDPSIAQAFLDFAGDGVLVAHNAPFDCGFMKHHLEEIGLPWRWTEADQVIDTVKIARKRFPGSPASLDALCSRFGIDLSQRESQGHGALLDARLLAEVYVELTGGAQSGFSFGRRGSGENGSDDENRPTPVRDGPRPVLLTEEEKEAHTAFLSDGVSEPIWAKLS</sequence>
<keyword evidence="5 20" id="KW-0548">Nucleotidyltransferase</keyword>
<comment type="cofactor">
    <cofactor evidence="1 20">
        <name>Mn(2+)</name>
        <dbReference type="ChEBI" id="CHEBI:29035"/>
    </cofactor>
</comment>
<evidence type="ECO:0000256" key="6">
    <source>
        <dbReference type="ARBA" id="ARBA00022705"/>
    </source>
</evidence>
<evidence type="ECO:0000313" key="23">
    <source>
        <dbReference type="EMBL" id="RFB05410.1"/>
    </source>
</evidence>
<dbReference type="NCBIfam" id="TIGR00573">
    <property type="entry name" value="dnaq"/>
    <property type="match status" value="1"/>
</dbReference>
<dbReference type="InterPro" id="IPR012337">
    <property type="entry name" value="RNaseH-like_sf"/>
</dbReference>
<dbReference type="InterPro" id="IPR036397">
    <property type="entry name" value="RNaseH_sf"/>
</dbReference>
<dbReference type="CDD" id="cd06131">
    <property type="entry name" value="DNA_pol_III_epsilon_Ecoli_like"/>
    <property type="match status" value="1"/>
</dbReference>
<dbReference type="OrthoDB" id="9804290at2"/>
<gene>
    <name evidence="20 23" type="primary">dnaQ</name>
    <name evidence="23" type="ORF">DX908_09170</name>
</gene>
<feature type="binding site" evidence="19">
    <location>
        <position position="161"/>
    </location>
    <ligand>
        <name>a divalent metal cation</name>
        <dbReference type="ChEBI" id="CHEBI:60240"/>
        <label>1</label>
        <note>catalytic</note>
    </ligand>
</feature>
<evidence type="ECO:0000256" key="21">
    <source>
        <dbReference type="SAM" id="MobiDB-lite"/>
    </source>
</evidence>
<dbReference type="Proteomes" id="UP000264589">
    <property type="component" value="Unassembled WGS sequence"/>
</dbReference>
<proteinExistence type="predicted"/>
<dbReference type="PANTHER" id="PTHR30231">
    <property type="entry name" value="DNA POLYMERASE III SUBUNIT EPSILON"/>
    <property type="match status" value="1"/>
</dbReference>